<sequence>MGRGRQSEAGTDHRPLVLIGTPKGGPQRQGHHGPLVWREVPYRLCVRERRLSVSVRGAQVLTRPPLSVQGGSRLRGGTAVYGTAGCTLLVLADTQLQQRREAQMGPPPDGAASHPGEGSIACAARLAPV</sequence>
<gene>
    <name evidence="2" type="ORF">Saso_60790</name>
</gene>
<proteinExistence type="predicted"/>
<evidence type="ECO:0000313" key="2">
    <source>
        <dbReference type="EMBL" id="GHI64429.1"/>
    </source>
</evidence>
<keyword evidence="3" id="KW-1185">Reference proteome</keyword>
<comment type="caution">
    <text evidence="2">The sequence shown here is derived from an EMBL/GenBank/DDBJ whole genome shotgun (WGS) entry which is preliminary data.</text>
</comment>
<reference evidence="3" key="1">
    <citation type="submission" date="2023-07" db="EMBL/GenBank/DDBJ databases">
        <title>Whole genome shotgun sequence of Streptomyces cacaoi subsp. asoensis NBRC 13813.</title>
        <authorList>
            <person name="Komaki H."/>
            <person name="Tamura T."/>
        </authorList>
    </citation>
    <scope>NUCLEOTIDE SEQUENCE [LARGE SCALE GENOMIC DNA]</scope>
    <source>
        <strain evidence="3">NBRC 13813</strain>
    </source>
</reference>
<name>A0ABQ3S8J3_9ACTN</name>
<feature type="region of interest" description="Disordered" evidence="1">
    <location>
        <begin position="97"/>
        <end position="118"/>
    </location>
</feature>
<dbReference type="Proteomes" id="UP000649259">
    <property type="component" value="Unassembled WGS sequence"/>
</dbReference>
<feature type="region of interest" description="Disordered" evidence="1">
    <location>
        <begin position="1"/>
        <end position="33"/>
    </location>
</feature>
<organism evidence="2 3">
    <name type="scientific">Streptomyces asoensis</name>
    <dbReference type="NCBI Taxonomy" id="249586"/>
    <lineage>
        <taxon>Bacteria</taxon>
        <taxon>Bacillati</taxon>
        <taxon>Actinomycetota</taxon>
        <taxon>Actinomycetes</taxon>
        <taxon>Kitasatosporales</taxon>
        <taxon>Streptomycetaceae</taxon>
        <taxon>Streptomyces</taxon>
    </lineage>
</organism>
<accession>A0ABQ3S8J3</accession>
<dbReference type="EMBL" id="BNEB01000005">
    <property type="protein sequence ID" value="GHI64429.1"/>
    <property type="molecule type" value="Genomic_DNA"/>
</dbReference>
<protein>
    <submittedName>
        <fullName evidence="2">Uncharacterized protein</fullName>
    </submittedName>
</protein>
<evidence type="ECO:0000313" key="3">
    <source>
        <dbReference type="Proteomes" id="UP000649259"/>
    </source>
</evidence>
<evidence type="ECO:0000256" key="1">
    <source>
        <dbReference type="SAM" id="MobiDB-lite"/>
    </source>
</evidence>